<feature type="region of interest" description="Disordered" evidence="1">
    <location>
        <begin position="29"/>
        <end position="91"/>
    </location>
</feature>
<feature type="compositionally biased region" description="Basic and acidic residues" evidence="1">
    <location>
        <begin position="72"/>
        <end position="81"/>
    </location>
</feature>
<evidence type="ECO:0000256" key="1">
    <source>
        <dbReference type="SAM" id="MobiDB-lite"/>
    </source>
</evidence>
<evidence type="ECO:0000313" key="2">
    <source>
        <dbReference type="EMBL" id="KFH43898.1"/>
    </source>
</evidence>
<gene>
    <name evidence="2" type="ORF">ACRE_053520</name>
</gene>
<dbReference type="HOGENOM" id="CLU_028361_1_0_1"/>
<feature type="region of interest" description="Disordered" evidence="1">
    <location>
        <begin position="260"/>
        <end position="285"/>
    </location>
</feature>
<feature type="compositionally biased region" description="Basic and acidic residues" evidence="1">
    <location>
        <begin position="405"/>
        <end position="418"/>
    </location>
</feature>
<feature type="region of interest" description="Disordered" evidence="1">
    <location>
        <begin position="404"/>
        <end position="440"/>
    </location>
</feature>
<proteinExistence type="predicted"/>
<protein>
    <submittedName>
        <fullName evidence="2">Meiotically up-regulated gene 65 protein-like protein</fullName>
    </submittedName>
</protein>
<accession>A0A086T3G6</accession>
<dbReference type="Proteomes" id="UP000029964">
    <property type="component" value="Unassembled WGS sequence"/>
</dbReference>
<organism evidence="2 3">
    <name type="scientific">Hapsidospora chrysogenum (strain ATCC 11550 / CBS 779.69 / DSM 880 / IAM 14645 / JCM 23072 / IMI 49137)</name>
    <name type="common">Acremonium chrysogenum</name>
    <dbReference type="NCBI Taxonomy" id="857340"/>
    <lineage>
        <taxon>Eukaryota</taxon>
        <taxon>Fungi</taxon>
        <taxon>Dikarya</taxon>
        <taxon>Ascomycota</taxon>
        <taxon>Pezizomycotina</taxon>
        <taxon>Sordariomycetes</taxon>
        <taxon>Hypocreomycetidae</taxon>
        <taxon>Hypocreales</taxon>
        <taxon>Bionectriaceae</taxon>
        <taxon>Hapsidospora</taxon>
    </lineage>
</organism>
<name>A0A086T3G6_HAPC1</name>
<reference evidence="3" key="1">
    <citation type="journal article" date="2014" name="Genome Announc.">
        <title>Genome sequence and annotation of Acremonium chrysogenum, producer of the beta-lactam antibiotic cephalosporin C.</title>
        <authorList>
            <person name="Terfehr D."/>
            <person name="Dahlmann T.A."/>
            <person name="Specht T."/>
            <person name="Zadra I."/>
            <person name="Kuernsteiner H."/>
            <person name="Kueck U."/>
        </authorList>
    </citation>
    <scope>NUCLEOTIDE SEQUENCE [LARGE SCALE GENOMIC DNA]</scope>
    <source>
        <strain evidence="3">ATCC 11550 / CBS 779.69 / DSM 880 / IAM 14645 / JCM 23072 / IMI 49137</strain>
    </source>
</reference>
<feature type="compositionally biased region" description="Basic and acidic residues" evidence="1">
    <location>
        <begin position="29"/>
        <end position="38"/>
    </location>
</feature>
<dbReference type="EMBL" id="JPKY01000059">
    <property type="protein sequence ID" value="KFH43898.1"/>
    <property type="molecule type" value="Genomic_DNA"/>
</dbReference>
<keyword evidence="3" id="KW-1185">Reference proteome</keyword>
<dbReference type="AlphaFoldDB" id="A0A086T3G6"/>
<dbReference type="OrthoDB" id="72441at2759"/>
<dbReference type="STRING" id="857340.A0A086T3G6"/>
<evidence type="ECO:0000313" key="3">
    <source>
        <dbReference type="Proteomes" id="UP000029964"/>
    </source>
</evidence>
<feature type="compositionally biased region" description="Low complexity" evidence="1">
    <location>
        <begin position="261"/>
        <end position="281"/>
    </location>
</feature>
<sequence>MIKVHSSRRAAGLKPTDYDHEIALVDHDGLPVRTERDQGGSISTQSRLLPSAGEESKPTSRPSSELGASETRLQERPARELEGEEELPHPALRPSIEVQVPTPETFHDAPQVVPKKPHVERETVIDILYENERGGFLCGRPLFSSAALGGLDPPAWTNAYHKPSPTSIYTAQVPDPSWEWVWSDWHLNRQEGVDEGGWEYAFAFGRKFKWHGPKWYNSFVRRRAWTRKRAKKREEDISADPHMLGGDYFVVQPASDRMSRRSQQSLTSSRGHSRSSSAISSNLEMEEARPDIEDIEALLQTLRSSRIDREKLEATENYLKNALDLPKLHEEMHEIMSLFVFQASRRLLLTRLMEIYDGTSKELEKSDTPALRERREALKEAMKHADEEVRKLAYWSDIKQMAETGESRGAVDSERGWSEEWQGVDKSGPAEPNSGKLPGS</sequence>
<comment type="caution">
    <text evidence="2">The sequence shown here is derived from an EMBL/GenBank/DDBJ whole genome shotgun (WGS) entry which is preliminary data.</text>
</comment>